<keyword evidence="3" id="KW-0804">Transcription</keyword>
<evidence type="ECO:0000256" key="2">
    <source>
        <dbReference type="ARBA" id="ARBA00023125"/>
    </source>
</evidence>
<reference evidence="5" key="1">
    <citation type="submission" date="2018-05" db="EMBL/GenBank/DDBJ databases">
        <authorList>
            <person name="Lanie J.A."/>
            <person name="Ng W.-L."/>
            <person name="Kazmierczak K.M."/>
            <person name="Andrzejewski T.M."/>
            <person name="Davidsen T.M."/>
            <person name="Wayne K.J."/>
            <person name="Tettelin H."/>
            <person name="Glass J.I."/>
            <person name="Rusch D."/>
            <person name="Podicherti R."/>
            <person name="Tsui H.-C.T."/>
            <person name="Winkler M.E."/>
        </authorList>
    </citation>
    <scope>NUCLEOTIDE SEQUENCE</scope>
</reference>
<dbReference type="Gene3D" id="1.10.10.60">
    <property type="entry name" value="Homeodomain-like"/>
    <property type="match status" value="1"/>
</dbReference>
<dbReference type="InterPro" id="IPR001647">
    <property type="entry name" value="HTH_TetR"/>
</dbReference>
<dbReference type="InterPro" id="IPR009057">
    <property type="entry name" value="Homeodomain-like_sf"/>
</dbReference>
<dbReference type="Pfam" id="PF00440">
    <property type="entry name" value="TetR_N"/>
    <property type="match status" value="1"/>
</dbReference>
<dbReference type="EMBL" id="UINC01027793">
    <property type="protein sequence ID" value="SVB07660.1"/>
    <property type="molecule type" value="Genomic_DNA"/>
</dbReference>
<dbReference type="PANTHER" id="PTHR30055:SF234">
    <property type="entry name" value="HTH-TYPE TRANSCRIPTIONAL REGULATOR BETI"/>
    <property type="match status" value="1"/>
</dbReference>
<evidence type="ECO:0000259" key="4">
    <source>
        <dbReference type="PROSITE" id="PS50977"/>
    </source>
</evidence>
<dbReference type="InterPro" id="IPR050109">
    <property type="entry name" value="HTH-type_TetR-like_transc_reg"/>
</dbReference>
<dbReference type="Gene3D" id="1.10.357.10">
    <property type="entry name" value="Tetracycline Repressor, domain 2"/>
    <property type="match status" value="1"/>
</dbReference>
<proteinExistence type="predicted"/>
<evidence type="ECO:0000256" key="3">
    <source>
        <dbReference type="ARBA" id="ARBA00023163"/>
    </source>
</evidence>
<dbReference type="PRINTS" id="PR00455">
    <property type="entry name" value="HTHTETR"/>
</dbReference>
<dbReference type="PANTHER" id="PTHR30055">
    <property type="entry name" value="HTH-TYPE TRANSCRIPTIONAL REGULATOR RUTR"/>
    <property type="match status" value="1"/>
</dbReference>
<dbReference type="SUPFAM" id="SSF46689">
    <property type="entry name" value="Homeodomain-like"/>
    <property type="match status" value="1"/>
</dbReference>
<evidence type="ECO:0000313" key="5">
    <source>
        <dbReference type="EMBL" id="SVB07660.1"/>
    </source>
</evidence>
<keyword evidence="1" id="KW-0805">Transcription regulation</keyword>
<dbReference type="GO" id="GO:0000976">
    <property type="term" value="F:transcription cis-regulatory region binding"/>
    <property type="evidence" value="ECO:0007669"/>
    <property type="project" value="TreeGrafter"/>
</dbReference>
<protein>
    <recommendedName>
        <fullName evidence="4">HTH tetR-type domain-containing protein</fullName>
    </recommendedName>
</protein>
<feature type="domain" description="HTH tetR-type" evidence="4">
    <location>
        <begin position="13"/>
        <end position="73"/>
    </location>
</feature>
<dbReference type="SUPFAM" id="SSF48498">
    <property type="entry name" value="Tetracyclin repressor-like, C-terminal domain"/>
    <property type="match status" value="1"/>
</dbReference>
<keyword evidence="2" id="KW-0238">DNA-binding</keyword>
<dbReference type="AlphaFoldDB" id="A0A382B1F8"/>
<dbReference type="PROSITE" id="PS50977">
    <property type="entry name" value="HTH_TETR_2"/>
    <property type="match status" value="1"/>
</dbReference>
<dbReference type="GO" id="GO:0003700">
    <property type="term" value="F:DNA-binding transcription factor activity"/>
    <property type="evidence" value="ECO:0007669"/>
    <property type="project" value="TreeGrafter"/>
</dbReference>
<sequence length="199" mass="21883">MALATELTNTDQDELKERLLHAAAEVFAENGYEKAGVSEIARRAGVTTGAIYSRYSGKAELLIDAVDRHLLTQLHSLHSNASAIDVLSHLGDHLLDDLSDGTGLFLEAVVAAKRDPELAERLRHVLQSEENKLRQLIKEAAPQQDVDQLALMRLAHAIGFGMTLTRTIGLELPSRDDWTRVVNLVIEAFINNDMKTHGG</sequence>
<accession>A0A382B1F8</accession>
<organism evidence="5">
    <name type="scientific">marine metagenome</name>
    <dbReference type="NCBI Taxonomy" id="408172"/>
    <lineage>
        <taxon>unclassified sequences</taxon>
        <taxon>metagenomes</taxon>
        <taxon>ecological metagenomes</taxon>
    </lineage>
</organism>
<name>A0A382B1F8_9ZZZZ</name>
<gene>
    <name evidence="5" type="ORF">METZ01_LOCUS160514</name>
</gene>
<evidence type="ECO:0000256" key="1">
    <source>
        <dbReference type="ARBA" id="ARBA00023015"/>
    </source>
</evidence>
<dbReference type="InterPro" id="IPR036271">
    <property type="entry name" value="Tet_transcr_reg_TetR-rel_C_sf"/>
</dbReference>